<name>A0A0C3G086_PILCF</name>
<sequence>MDTTTPIASYHHHLRFQGRTRIRAPAAQIRTLVLYVSSMLARSSACPHRSHNQVRTPTTIIHHHHHLHFRERTQIRAPAARIQILALHAPSMLARAPITSPPVLPHPADSHHCPQ</sequence>
<proteinExistence type="predicted"/>
<dbReference type="InParanoid" id="A0A0C3G086"/>
<dbReference type="Proteomes" id="UP000054166">
    <property type="component" value="Unassembled WGS sequence"/>
</dbReference>
<protein>
    <submittedName>
        <fullName evidence="1">Uncharacterized protein</fullName>
    </submittedName>
</protein>
<evidence type="ECO:0000313" key="2">
    <source>
        <dbReference type="Proteomes" id="UP000054166"/>
    </source>
</evidence>
<gene>
    <name evidence="1" type="ORF">PILCRDRAFT_816733</name>
</gene>
<dbReference type="AlphaFoldDB" id="A0A0C3G086"/>
<organism evidence="1 2">
    <name type="scientific">Piloderma croceum (strain F 1598)</name>
    <dbReference type="NCBI Taxonomy" id="765440"/>
    <lineage>
        <taxon>Eukaryota</taxon>
        <taxon>Fungi</taxon>
        <taxon>Dikarya</taxon>
        <taxon>Basidiomycota</taxon>
        <taxon>Agaricomycotina</taxon>
        <taxon>Agaricomycetes</taxon>
        <taxon>Agaricomycetidae</taxon>
        <taxon>Atheliales</taxon>
        <taxon>Atheliaceae</taxon>
        <taxon>Piloderma</taxon>
    </lineage>
</organism>
<evidence type="ECO:0000313" key="1">
    <source>
        <dbReference type="EMBL" id="KIM85534.1"/>
    </source>
</evidence>
<keyword evidence="2" id="KW-1185">Reference proteome</keyword>
<dbReference type="HOGENOM" id="CLU_2109901_0_0_1"/>
<dbReference type="EMBL" id="KN832984">
    <property type="protein sequence ID" value="KIM85534.1"/>
    <property type="molecule type" value="Genomic_DNA"/>
</dbReference>
<reference evidence="2" key="2">
    <citation type="submission" date="2015-01" db="EMBL/GenBank/DDBJ databases">
        <title>Evolutionary Origins and Diversification of the Mycorrhizal Mutualists.</title>
        <authorList>
            <consortium name="DOE Joint Genome Institute"/>
            <consortium name="Mycorrhizal Genomics Consortium"/>
            <person name="Kohler A."/>
            <person name="Kuo A."/>
            <person name="Nagy L.G."/>
            <person name="Floudas D."/>
            <person name="Copeland A."/>
            <person name="Barry K.W."/>
            <person name="Cichocki N."/>
            <person name="Veneault-Fourrey C."/>
            <person name="LaButti K."/>
            <person name="Lindquist E.A."/>
            <person name="Lipzen A."/>
            <person name="Lundell T."/>
            <person name="Morin E."/>
            <person name="Murat C."/>
            <person name="Riley R."/>
            <person name="Ohm R."/>
            <person name="Sun H."/>
            <person name="Tunlid A."/>
            <person name="Henrissat B."/>
            <person name="Grigoriev I.V."/>
            <person name="Hibbett D.S."/>
            <person name="Martin F."/>
        </authorList>
    </citation>
    <scope>NUCLEOTIDE SEQUENCE [LARGE SCALE GENOMIC DNA]</scope>
    <source>
        <strain evidence="2">F 1598</strain>
    </source>
</reference>
<accession>A0A0C3G086</accession>
<reference evidence="1 2" key="1">
    <citation type="submission" date="2014-04" db="EMBL/GenBank/DDBJ databases">
        <authorList>
            <consortium name="DOE Joint Genome Institute"/>
            <person name="Kuo A."/>
            <person name="Tarkka M."/>
            <person name="Buscot F."/>
            <person name="Kohler A."/>
            <person name="Nagy L.G."/>
            <person name="Floudas D."/>
            <person name="Copeland A."/>
            <person name="Barry K.W."/>
            <person name="Cichocki N."/>
            <person name="Veneault-Fourrey C."/>
            <person name="LaButti K."/>
            <person name="Lindquist E.A."/>
            <person name="Lipzen A."/>
            <person name="Lundell T."/>
            <person name="Morin E."/>
            <person name="Murat C."/>
            <person name="Sun H."/>
            <person name="Tunlid A."/>
            <person name="Henrissat B."/>
            <person name="Grigoriev I.V."/>
            <person name="Hibbett D.S."/>
            <person name="Martin F."/>
            <person name="Nordberg H.P."/>
            <person name="Cantor M.N."/>
            <person name="Hua S.X."/>
        </authorList>
    </citation>
    <scope>NUCLEOTIDE SEQUENCE [LARGE SCALE GENOMIC DNA]</scope>
    <source>
        <strain evidence="1 2">F 1598</strain>
    </source>
</reference>